<dbReference type="InterPro" id="IPR009883">
    <property type="entry name" value="YgfX"/>
</dbReference>
<dbReference type="RefSeq" id="WP_306456583.1">
    <property type="nucleotide sequence ID" value="NZ_JACCAS010000001.1"/>
</dbReference>
<keyword evidence="1" id="KW-0812">Transmembrane</keyword>
<dbReference type="AlphaFoldDB" id="A0A7Y9WNG2"/>
<dbReference type="Pfam" id="PF07254">
    <property type="entry name" value="Cpta_toxin"/>
    <property type="match status" value="1"/>
</dbReference>
<keyword evidence="1" id="KW-1133">Transmembrane helix</keyword>
<protein>
    <submittedName>
        <fullName evidence="2">Uncharacterized protein</fullName>
    </submittedName>
</protein>
<keyword evidence="1" id="KW-0472">Membrane</keyword>
<organism evidence="2 3">
    <name type="scientific">Paraburkholderia bryophila</name>
    <dbReference type="NCBI Taxonomy" id="420952"/>
    <lineage>
        <taxon>Bacteria</taxon>
        <taxon>Pseudomonadati</taxon>
        <taxon>Pseudomonadota</taxon>
        <taxon>Betaproteobacteria</taxon>
        <taxon>Burkholderiales</taxon>
        <taxon>Burkholderiaceae</taxon>
        <taxon>Paraburkholderia</taxon>
    </lineage>
</organism>
<name>A0A7Y9WNG2_9BURK</name>
<dbReference type="EMBL" id="JACCAS010000001">
    <property type="protein sequence ID" value="NYH24145.1"/>
    <property type="molecule type" value="Genomic_DNA"/>
</dbReference>
<comment type="caution">
    <text evidence="2">The sequence shown here is derived from an EMBL/GenBank/DDBJ whole genome shotgun (WGS) entry which is preliminary data.</text>
</comment>
<sequence length="143" mass="15073">MPDGAPQRITLRRSFVMRVALGAFILTAVWAVYACGASHLGSAKAMPLTLAVCALLIFRAIKHERAQPIALKIGPGGLSVWDRAGSLSAQGRIAGCAHWSDRLLVLALAPEQGRVRTLLLAADALPPSVFRELAVLGRRAAGA</sequence>
<reference evidence="2 3" key="1">
    <citation type="submission" date="2020-07" db="EMBL/GenBank/DDBJ databases">
        <title>Exploring microbial biodiversity for novel pathways involved in the catabolism of aromatic compounds derived from lignin.</title>
        <authorList>
            <person name="Elkins J."/>
        </authorList>
    </citation>
    <scope>NUCLEOTIDE SEQUENCE [LARGE SCALE GENOMIC DNA]</scope>
    <source>
        <strain evidence="2 3">H2C3C</strain>
    </source>
</reference>
<keyword evidence="3" id="KW-1185">Reference proteome</keyword>
<evidence type="ECO:0000256" key="1">
    <source>
        <dbReference type="SAM" id="Phobius"/>
    </source>
</evidence>
<gene>
    <name evidence="2" type="ORF">GGD40_003624</name>
</gene>
<accession>A0A7Y9WNG2</accession>
<evidence type="ECO:0000313" key="3">
    <source>
        <dbReference type="Proteomes" id="UP000540929"/>
    </source>
</evidence>
<evidence type="ECO:0000313" key="2">
    <source>
        <dbReference type="EMBL" id="NYH24145.1"/>
    </source>
</evidence>
<dbReference type="Proteomes" id="UP000540929">
    <property type="component" value="Unassembled WGS sequence"/>
</dbReference>
<feature type="transmembrane region" description="Helical" evidence="1">
    <location>
        <begin position="15"/>
        <end position="33"/>
    </location>
</feature>
<proteinExistence type="predicted"/>